<dbReference type="PROSITE" id="PS51257">
    <property type="entry name" value="PROKAR_LIPOPROTEIN"/>
    <property type="match status" value="1"/>
</dbReference>
<evidence type="ECO:0000256" key="1">
    <source>
        <dbReference type="SAM" id="MobiDB-lite"/>
    </source>
</evidence>
<protein>
    <submittedName>
        <fullName evidence="3">Dehydrogenase</fullName>
    </submittedName>
</protein>
<dbReference type="AlphaFoldDB" id="A0A327M447"/>
<dbReference type="InterPro" id="IPR018391">
    <property type="entry name" value="PQQ_b-propeller_rpt"/>
</dbReference>
<feature type="domain" description="Pyrrolo-quinoline quinone repeat" evidence="2">
    <location>
        <begin position="128"/>
        <end position="362"/>
    </location>
</feature>
<dbReference type="OrthoDB" id="5290752at2"/>
<dbReference type="InterPro" id="IPR015943">
    <property type="entry name" value="WD40/YVTN_repeat-like_dom_sf"/>
</dbReference>
<evidence type="ECO:0000313" key="4">
    <source>
        <dbReference type="Proteomes" id="UP000249065"/>
    </source>
</evidence>
<dbReference type="Pfam" id="PF13360">
    <property type="entry name" value="PQQ_2"/>
    <property type="match status" value="2"/>
</dbReference>
<sequence length="450" mass="47116">MRGVTRRAALLGATGLLAGCETITDSLDSLFGERKVPLKGDRKPVLAVERGLAVDEADRAPVTLPPPAPRADWPQAGGAANHAPGHPELGPRLRQVWRQSIGTGGAYRRRLIAPPIVADGTVFASDAFGEISALDAATGRERWSFDTRPKKERDGALGAGLAFQGGVLYAVTGLSEAMAIDPATGKPSWRVNLPAPARGAPTVTDGRLLVPTIENQLLALSTTDGQQQWTYRAQPTTTMVLGLPAPAVEGDVVVAGFASGELAAIRIQDGKNIWSETLSSARGGGLADIAAITAMPVIDRNRVFAAGLGGLTIAIDLRSGRRLWERDVAVGETPWVVGDWLFLVTTGGDLACLGREDGRVRWLSSLGSFAKPEKRRDPITWGPPVLAGGRLLVAGSHARMVQIDPATGEKTAELLLPAGMTQEPAIAGGMLYLLTDAGDVIALRGEAAAA</sequence>
<feature type="region of interest" description="Disordered" evidence="1">
    <location>
        <begin position="60"/>
        <end position="90"/>
    </location>
</feature>
<name>A0A327M447_9PROT</name>
<organism evidence="3 4">
    <name type="scientific">Roseicella frigidaeris</name>
    <dbReference type="NCBI Taxonomy" id="2230885"/>
    <lineage>
        <taxon>Bacteria</taxon>
        <taxon>Pseudomonadati</taxon>
        <taxon>Pseudomonadota</taxon>
        <taxon>Alphaproteobacteria</taxon>
        <taxon>Acetobacterales</taxon>
        <taxon>Roseomonadaceae</taxon>
        <taxon>Roseicella</taxon>
    </lineage>
</organism>
<dbReference type="PANTHER" id="PTHR34512">
    <property type="entry name" value="CELL SURFACE PROTEIN"/>
    <property type="match status" value="1"/>
</dbReference>
<feature type="compositionally biased region" description="Low complexity" evidence="1">
    <location>
        <begin position="76"/>
        <end position="87"/>
    </location>
</feature>
<dbReference type="Proteomes" id="UP000249065">
    <property type="component" value="Unassembled WGS sequence"/>
</dbReference>
<reference evidence="4" key="1">
    <citation type="submission" date="2018-06" db="EMBL/GenBank/DDBJ databases">
        <authorList>
            <person name="Khan S.A."/>
        </authorList>
    </citation>
    <scope>NUCLEOTIDE SEQUENCE [LARGE SCALE GENOMIC DNA]</scope>
    <source>
        <strain evidence="4">DB-1506</strain>
    </source>
</reference>
<dbReference type="PANTHER" id="PTHR34512:SF30">
    <property type="entry name" value="OUTER MEMBRANE PROTEIN ASSEMBLY FACTOR BAMB"/>
    <property type="match status" value="1"/>
</dbReference>
<dbReference type="InterPro" id="IPR011047">
    <property type="entry name" value="Quinoprotein_ADH-like_sf"/>
</dbReference>
<accession>A0A327M447</accession>
<evidence type="ECO:0000259" key="2">
    <source>
        <dbReference type="Pfam" id="PF13360"/>
    </source>
</evidence>
<gene>
    <name evidence="3" type="ORF">DOO78_19885</name>
</gene>
<dbReference type="SUPFAM" id="SSF50998">
    <property type="entry name" value="Quinoprotein alcohol dehydrogenase-like"/>
    <property type="match status" value="1"/>
</dbReference>
<evidence type="ECO:0000313" key="3">
    <source>
        <dbReference type="EMBL" id="RAI57286.1"/>
    </source>
</evidence>
<dbReference type="RefSeq" id="WP_111471617.1">
    <property type="nucleotide sequence ID" value="NZ_QLIX01000019.1"/>
</dbReference>
<dbReference type="EMBL" id="QLIX01000019">
    <property type="protein sequence ID" value="RAI57286.1"/>
    <property type="molecule type" value="Genomic_DNA"/>
</dbReference>
<feature type="domain" description="Pyrrolo-quinoline quinone repeat" evidence="2">
    <location>
        <begin position="378"/>
        <end position="444"/>
    </location>
</feature>
<keyword evidence="4" id="KW-1185">Reference proteome</keyword>
<comment type="caution">
    <text evidence="3">The sequence shown here is derived from an EMBL/GenBank/DDBJ whole genome shotgun (WGS) entry which is preliminary data.</text>
</comment>
<dbReference type="Gene3D" id="2.130.10.10">
    <property type="entry name" value="YVTN repeat-like/Quinoprotein amine dehydrogenase"/>
    <property type="match status" value="1"/>
</dbReference>
<dbReference type="InterPro" id="IPR002372">
    <property type="entry name" value="PQQ_rpt_dom"/>
</dbReference>
<dbReference type="SMART" id="SM00564">
    <property type="entry name" value="PQQ"/>
    <property type="match status" value="6"/>
</dbReference>
<proteinExistence type="predicted"/>